<evidence type="ECO:0000256" key="16">
    <source>
        <dbReference type="ARBA" id="ARBA00078183"/>
    </source>
</evidence>
<dbReference type="Gene3D" id="1.10.10.1050">
    <property type="entry name" value="Dcp2, box A domain"/>
    <property type="match status" value="1"/>
</dbReference>
<proteinExistence type="inferred from homology"/>
<dbReference type="AlphaFoldDB" id="A0A8J9ZJ53"/>
<evidence type="ECO:0000256" key="9">
    <source>
        <dbReference type="ARBA" id="ARBA00022801"/>
    </source>
</evidence>
<feature type="region of interest" description="Disordered" evidence="17">
    <location>
        <begin position="291"/>
        <end position="340"/>
    </location>
</feature>
<dbReference type="PANTHER" id="PTHR23114:SF17">
    <property type="entry name" value="M7GPPPN-MRNA HYDROLASE"/>
    <property type="match status" value="1"/>
</dbReference>
<dbReference type="Proteomes" id="UP000838412">
    <property type="component" value="Chromosome 2"/>
</dbReference>
<keyword evidence="11" id="KW-0464">Manganese</keyword>
<evidence type="ECO:0000256" key="17">
    <source>
        <dbReference type="SAM" id="MobiDB-lite"/>
    </source>
</evidence>
<sequence>MGAAILKGQSGSERHMINGNPSESFSFPVSQSLTAPVNGLTPGILLQDMEMSTVAIPTDVLDDLCSRFIINIPSEERDDLIRVCFQIELAHWFYLDFFRQERPELPSCGMRDFSSINFKHCPLLNEHVDTVDSIMAEWRSYKMSVPTYGGILLDESLENVLLVQGYLAKASWGFPKGKVNKDEPEDTCAIREVLEETSYDITPLLDPEAYIEHRMNDQLVRLYIVAGVSMETDFKPKTRKEIKCLKWFRVEDLPAHKKDTTPKTNLGLSPNNFFMVMPFIKTLRKWITTRKKAGSSLPPPKHLTDTAVAKTASSATNINRSQKGRKQDSTPEGTPEKDSLVTLTDRRAQQQLYFAQQSQKEFEEYLNFKEPPTRASRRHKHSEGDGQTPDKKGKGKKKSSGQHNGKADRKRIDDLFADAMASYNATSSSDNKDTPKFSSPAFLSFKFDRPAILASFNVHNSNRHGGSRSRHSKD</sequence>
<dbReference type="GO" id="GO:0000932">
    <property type="term" value="C:P-body"/>
    <property type="evidence" value="ECO:0007669"/>
    <property type="project" value="UniProtKB-SubCell"/>
</dbReference>
<evidence type="ECO:0000256" key="6">
    <source>
        <dbReference type="ARBA" id="ARBA00022490"/>
    </source>
</evidence>
<dbReference type="GO" id="GO:0003723">
    <property type="term" value="F:RNA binding"/>
    <property type="evidence" value="ECO:0007669"/>
    <property type="project" value="UniProtKB-KW"/>
</dbReference>
<keyword evidence="6" id="KW-0963">Cytoplasm</keyword>
<evidence type="ECO:0000256" key="1">
    <source>
        <dbReference type="ARBA" id="ARBA00001936"/>
    </source>
</evidence>
<gene>
    <name evidence="19" type="primary">DCP2</name>
    <name evidence="19" type="ORF">BLAG_LOCUS13805</name>
</gene>
<evidence type="ECO:0000256" key="4">
    <source>
        <dbReference type="ARBA" id="ARBA00004201"/>
    </source>
</evidence>
<reference evidence="19" key="1">
    <citation type="submission" date="2022-01" db="EMBL/GenBank/DDBJ databases">
        <authorList>
            <person name="Braso-Vives M."/>
        </authorList>
    </citation>
    <scope>NUCLEOTIDE SEQUENCE</scope>
</reference>
<organism evidence="19 20">
    <name type="scientific">Branchiostoma lanceolatum</name>
    <name type="common">Common lancelet</name>
    <name type="synonym">Amphioxus lanceolatum</name>
    <dbReference type="NCBI Taxonomy" id="7740"/>
    <lineage>
        <taxon>Eukaryota</taxon>
        <taxon>Metazoa</taxon>
        <taxon>Chordata</taxon>
        <taxon>Cephalochordata</taxon>
        <taxon>Leptocardii</taxon>
        <taxon>Amphioxiformes</taxon>
        <taxon>Branchiostomatidae</taxon>
        <taxon>Branchiostoma</taxon>
    </lineage>
</organism>
<name>A0A8J9ZJ53_BRALA</name>
<dbReference type="GO" id="GO:0030145">
    <property type="term" value="F:manganese ion binding"/>
    <property type="evidence" value="ECO:0007669"/>
    <property type="project" value="InterPro"/>
</dbReference>
<feature type="region of interest" description="Disordered" evidence="17">
    <location>
        <begin position="368"/>
        <end position="413"/>
    </location>
</feature>
<dbReference type="Pfam" id="PF00293">
    <property type="entry name" value="NUDIX"/>
    <property type="match status" value="1"/>
</dbReference>
<dbReference type="SUPFAM" id="SSF140586">
    <property type="entry name" value="Dcp2 domain-like"/>
    <property type="match status" value="1"/>
</dbReference>
<dbReference type="InterPro" id="IPR036189">
    <property type="entry name" value="DCP2_BoxA_sf"/>
</dbReference>
<dbReference type="InterPro" id="IPR015797">
    <property type="entry name" value="NUDIX_hydrolase-like_dom_sf"/>
</dbReference>
<dbReference type="GO" id="GO:0000184">
    <property type="term" value="P:nuclear-transcribed mRNA catabolic process, nonsense-mediated decay"/>
    <property type="evidence" value="ECO:0007669"/>
    <property type="project" value="InterPro"/>
</dbReference>
<evidence type="ECO:0000256" key="7">
    <source>
        <dbReference type="ARBA" id="ARBA00022553"/>
    </source>
</evidence>
<evidence type="ECO:0000256" key="14">
    <source>
        <dbReference type="ARBA" id="ARBA00060003"/>
    </source>
</evidence>
<dbReference type="OrthoDB" id="18996at2759"/>
<keyword evidence="10" id="KW-0694">RNA-binding</keyword>
<dbReference type="FunFam" id="3.90.79.10:FF:000003">
    <property type="entry name" value="M7GpppN-mRNA hydrolase isoform 2"/>
    <property type="match status" value="1"/>
</dbReference>
<dbReference type="FunFam" id="1.10.10.1050:FF:000001">
    <property type="entry name" value="M7GpppN-mRNA hydrolase isoform 2"/>
    <property type="match status" value="1"/>
</dbReference>
<feature type="domain" description="Nudix hydrolase" evidence="18">
    <location>
        <begin position="143"/>
        <end position="274"/>
    </location>
</feature>
<keyword evidence="12" id="KW-0539">Nucleus</keyword>
<keyword evidence="8" id="KW-0479">Metal-binding</keyword>
<dbReference type="SMART" id="SM01125">
    <property type="entry name" value="DCP2"/>
    <property type="match status" value="1"/>
</dbReference>
<evidence type="ECO:0000313" key="19">
    <source>
        <dbReference type="EMBL" id="CAH1254383.1"/>
    </source>
</evidence>
<dbReference type="GO" id="GO:0140933">
    <property type="term" value="F:5'-(N(7)-methylguanosine 5'-triphospho)-[mRNA] hydrolase activity"/>
    <property type="evidence" value="ECO:0007669"/>
    <property type="project" value="UniProtKB-EC"/>
</dbReference>
<keyword evidence="7" id="KW-0597">Phosphoprotein</keyword>
<comment type="cofactor">
    <cofactor evidence="2">
        <name>Mg(2+)</name>
        <dbReference type="ChEBI" id="CHEBI:18420"/>
    </cofactor>
</comment>
<dbReference type="SUPFAM" id="SSF55811">
    <property type="entry name" value="Nudix"/>
    <property type="match status" value="1"/>
</dbReference>
<dbReference type="InterPro" id="IPR000086">
    <property type="entry name" value="NUDIX_hydrolase_dom"/>
</dbReference>
<comment type="similarity">
    <text evidence="5">Belongs to the Nudix hydrolase family. DCP2 subfamily.</text>
</comment>
<evidence type="ECO:0000256" key="3">
    <source>
        <dbReference type="ARBA" id="ARBA00004123"/>
    </source>
</evidence>
<keyword evidence="9" id="KW-0378">Hydrolase</keyword>
<keyword evidence="20" id="KW-1185">Reference proteome</keyword>
<dbReference type="Pfam" id="PF05026">
    <property type="entry name" value="DCP2"/>
    <property type="match status" value="1"/>
</dbReference>
<evidence type="ECO:0000256" key="15">
    <source>
        <dbReference type="ARBA" id="ARBA00068566"/>
    </source>
</evidence>
<evidence type="ECO:0000313" key="20">
    <source>
        <dbReference type="Proteomes" id="UP000838412"/>
    </source>
</evidence>
<feature type="compositionally biased region" description="Basic and acidic residues" evidence="17">
    <location>
        <begin position="325"/>
        <end position="340"/>
    </location>
</feature>
<dbReference type="CDD" id="cd03672">
    <property type="entry name" value="NUDIX_Dcp2p_Nudt20"/>
    <property type="match status" value="1"/>
</dbReference>
<dbReference type="EMBL" id="OV696687">
    <property type="protein sequence ID" value="CAH1254383.1"/>
    <property type="molecule type" value="Genomic_DNA"/>
</dbReference>
<evidence type="ECO:0000256" key="8">
    <source>
        <dbReference type="ARBA" id="ARBA00022723"/>
    </source>
</evidence>
<comment type="cofactor">
    <cofactor evidence="1">
        <name>Mn(2+)</name>
        <dbReference type="ChEBI" id="CHEBI:29035"/>
    </cofactor>
</comment>
<dbReference type="InterPro" id="IPR044099">
    <property type="entry name" value="Dcp2_NUDIX"/>
</dbReference>
<feature type="compositionally biased region" description="Basic and acidic residues" evidence="17">
    <location>
        <begin position="382"/>
        <end position="392"/>
    </location>
</feature>
<comment type="subcellular location">
    <subcellularLocation>
        <location evidence="4">Cytoplasm</location>
        <location evidence="4">P-body</location>
    </subcellularLocation>
    <subcellularLocation>
        <location evidence="3">Nucleus</location>
    </subcellularLocation>
</comment>
<accession>A0A8J9ZJ53</accession>
<dbReference type="GO" id="GO:0005634">
    <property type="term" value="C:nucleus"/>
    <property type="evidence" value="ECO:0007669"/>
    <property type="project" value="UniProtKB-SubCell"/>
</dbReference>
<evidence type="ECO:0000259" key="18">
    <source>
        <dbReference type="PROSITE" id="PS51462"/>
    </source>
</evidence>
<evidence type="ECO:0000256" key="5">
    <source>
        <dbReference type="ARBA" id="ARBA00005279"/>
    </source>
</evidence>
<evidence type="ECO:0000256" key="13">
    <source>
        <dbReference type="ARBA" id="ARBA00047661"/>
    </source>
</evidence>
<feature type="compositionally biased region" description="Polar residues" evidence="17">
    <location>
        <begin position="311"/>
        <end position="321"/>
    </location>
</feature>
<dbReference type="PROSITE" id="PS51462">
    <property type="entry name" value="NUDIX"/>
    <property type="match status" value="1"/>
</dbReference>
<comment type="function">
    <text evidence="14">Decapping metalloenzyme that catalyzes the cleavage of the cap structure on mRNAs. Removes the 7-methyl guanine cap structure from mRNA molecules, yielding a 5'-phosphorylated mRNA fragment and 7m-GDP. Necessary for the degradation of mRNAs, both in normal mRNA turnover and in nonsense-mediated mRNA decay. Plays a role in replication-dependent histone mRNA degradation. Has higher activity towards mRNAs that lack a poly(A) tail. Has no activity towards a cap structure lacking an RNA moiety. The presence of a N(6)-methyladenosine methylation at the second transcribed position of mRNAs (N(6),2'-O-dimethyladenosine cap; m6A(m)) provides resistance to DCP2-mediated decapping. Blocks autophagy in nutrient-rich conditions by repressing the expression of ATG-related genes through degradation of their transcripts.</text>
</comment>
<comment type="catalytic activity">
    <reaction evidence="13">
        <text>a 5'-end (N(7)-methyl 5'-triphosphoguanosine)-ribonucleoside in mRNA + H2O = N(7)-methyl-GDP + a 5'-end phospho-ribonucleoside in mRNA + 2 H(+)</text>
        <dbReference type="Rhea" id="RHEA:67484"/>
        <dbReference type="Rhea" id="RHEA-COMP:15692"/>
        <dbReference type="Rhea" id="RHEA-COMP:17167"/>
        <dbReference type="ChEBI" id="CHEBI:15377"/>
        <dbReference type="ChEBI" id="CHEBI:15378"/>
        <dbReference type="ChEBI" id="CHEBI:63714"/>
        <dbReference type="ChEBI" id="CHEBI:138282"/>
        <dbReference type="ChEBI" id="CHEBI:156461"/>
        <dbReference type="EC" id="3.6.1.62"/>
    </reaction>
    <physiologicalReaction direction="left-to-right" evidence="13">
        <dbReference type="Rhea" id="RHEA:67485"/>
    </physiologicalReaction>
</comment>
<dbReference type="GO" id="GO:0000290">
    <property type="term" value="P:deadenylation-dependent decapping of nuclear-transcribed mRNA"/>
    <property type="evidence" value="ECO:0007669"/>
    <property type="project" value="InterPro"/>
</dbReference>
<evidence type="ECO:0000256" key="2">
    <source>
        <dbReference type="ARBA" id="ARBA00001946"/>
    </source>
</evidence>
<dbReference type="PANTHER" id="PTHR23114">
    <property type="entry name" value="M7GPPPN-MRNA HYDROLASE"/>
    <property type="match status" value="1"/>
</dbReference>
<evidence type="ECO:0000256" key="11">
    <source>
        <dbReference type="ARBA" id="ARBA00023211"/>
    </source>
</evidence>
<evidence type="ECO:0000256" key="10">
    <source>
        <dbReference type="ARBA" id="ARBA00022884"/>
    </source>
</evidence>
<dbReference type="Gene3D" id="3.90.79.10">
    <property type="entry name" value="Nucleoside Triphosphate Pyrophosphohydrolase"/>
    <property type="match status" value="1"/>
</dbReference>
<dbReference type="InterPro" id="IPR007722">
    <property type="entry name" value="DCP2_BoxA"/>
</dbReference>
<protein>
    <recommendedName>
        <fullName evidence="15">m7GpppN-mRNA hydrolase</fullName>
    </recommendedName>
    <alternativeName>
        <fullName evidence="16">mRNA-decapping enzyme 2</fullName>
    </alternativeName>
</protein>
<evidence type="ECO:0000256" key="12">
    <source>
        <dbReference type="ARBA" id="ARBA00023242"/>
    </source>
</evidence>